<gene>
    <name evidence="3" type="ORF">JHX87_16295</name>
</gene>
<keyword evidence="4" id="KW-1185">Reference proteome</keyword>
<name>A0ABY7SKG3_9RHOB</name>
<reference evidence="3 4" key="1">
    <citation type="submission" date="2021-01" db="EMBL/GenBank/DDBJ databases">
        <title>Biogeographic distribution of Paracoccus.</title>
        <authorList>
            <person name="Hollensteiner J."/>
            <person name="Leineberger J."/>
            <person name="Brinkhoff T."/>
            <person name="Daniel R."/>
        </authorList>
    </citation>
    <scope>NUCLEOTIDE SEQUENCE [LARGE SCALE GENOMIC DNA]</scope>
    <source>
        <strain evidence="3 4">KCTC 22803</strain>
    </source>
</reference>
<feature type="signal peptide" evidence="1">
    <location>
        <begin position="1"/>
        <end position="22"/>
    </location>
</feature>
<evidence type="ECO:0000313" key="4">
    <source>
        <dbReference type="Proteomes" id="UP001219349"/>
    </source>
</evidence>
<feature type="chain" id="PRO_5045465889" description="Thiol:disulfide interchange protein DsbD N-terminal domain-containing protein" evidence="1">
    <location>
        <begin position="23"/>
        <end position="261"/>
    </location>
</feature>
<dbReference type="Proteomes" id="UP001219349">
    <property type="component" value="Chromosome"/>
</dbReference>
<dbReference type="InterPro" id="IPR028250">
    <property type="entry name" value="DsbDN"/>
</dbReference>
<feature type="domain" description="Thiol:disulfide interchange protein DsbD N-terminal" evidence="2">
    <location>
        <begin position="42"/>
        <end position="145"/>
    </location>
</feature>
<evidence type="ECO:0000256" key="1">
    <source>
        <dbReference type="SAM" id="SignalP"/>
    </source>
</evidence>
<dbReference type="Pfam" id="PF11412">
    <property type="entry name" value="DsbD_N"/>
    <property type="match status" value="1"/>
</dbReference>
<proteinExistence type="predicted"/>
<organism evidence="3 4">
    <name type="scientific">Paracoccus fistulariae</name>
    <dbReference type="NCBI Taxonomy" id="658446"/>
    <lineage>
        <taxon>Bacteria</taxon>
        <taxon>Pseudomonadati</taxon>
        <taxon>Pseudomonadota</taxon>
        <taxon>Alphaproteobacteria</taxon>
        <taxon>Rhodobacterales</taxon>
        <taxon>Paracoccaceae</taxon>
        <taxon>Paracoccus</taxon>
    </lineage>
</organism>
<accession>A0ABY7SKG3</accession>
<dbReference type="RefSeq" id="WP_271883771.1">
    <property type="nucleotide sequence ID" value="NZ_JAQBIF010000002.1"/>
</dbReference>
<dbReference type="EMBL" id="CP067136">
    <property type="protein sequence ID" value="WCR07002.1"/>
    <property type="molecule type" value="Genomic_DNA"/>
</dbReference>
<sequence length="261" mass="27836">MIMTRLKFLLIATALAATPAIARDLPPGLTSARILPGWMDGQGNRIAAIELRLEPGWKTYWRSPGDSGMPPSFDWSGSGNLDKITLHWPAPEAIRSGESLTMGYHDRLVLPFTASPKQAGEPVSLSASVDLGLCESICVPAHLELQADQPAPQPDPLIQAALANVPQPVRQDLTCHVQNISDGVQVAITLPHEQIQIAAIELAGQPEIWVSGTEIEQRADGTVAVADFVPSSAAPFPLDIQRLRLTVIGSNGAAEIEGCQP</sequence>
<evidence type="ECO:0000259" key="2">
    <source>
        <dbReference type="Pfam" id="PF11412"/>
    </source>
</evidence>
<protein>
    <recommendedName>
        <fullName evidence="2">Thiol:disulfide interchange protein DsbD N-terminal domain-containing protein</fullName>
    </recommendedName>
</protein>
<evidence type="ECO:0000313" key="3">
    <source>
        <dbReference type="EMBL" id="WCR07002.1"/>
    </source>
</evidence>
<keyword evidence="1" id="KW-0732">Signal</keyword>